<proteinExistence type="predicted"/>
<feature type="region of interest" description="Disordered" evidence="1">
    <location>
        <begin position="469"/>
        <end position="489"/>
    </location>
</feature>
<dbReference type="OrthoDB" id="440435at2759"/>
<name>A0A812LGG9_9DINO</name>
<accession>A0A812LGG9</accession>
<evidence type="ECO:0000313" key="2">
    <source>
        <dbReference type="EMBL" id="CAE7245673.1"/>
    </source>
</evidence>
<gene>
    <name evidence="2" type="ORF">SNAT2548_LOCUS11607</name>
</gene>
<evidence type="ECO:0000313" key="3">
    <source>
        <dbReference type="Proteomes" id="UP000604046"/>
    </source>
</evidence>
<evidence type="ECO:0000256" key="1">
    <source>
        <dbReference type="SAM" id="MobiDB-lite"/>
    </source>
</evidence>
<organism evidence="2 3">
    <name type="scientific">Symbiodinium natans</name>
    <dbReference type="NCBI Taxonomy" id="878477"/>
    <lineage>
        <taxon>Eukaryota</taxon>
        <taxon>Sar</taxon>
        <taxon>Alveolata</taxon>
        <taxon>Dinophyceae</taxon>
        <taxon>Suessiales</taxon>
        <taxon>Symbiodiniaceae</taxon>
        <taxon>Symbiodinium</taxon>
    </lineage>
</organism>
<keyword evidence="3" id="KW-1185">Reference proteome</keyword>
<comment type="caution">
    <text evidence="2">The sequence shown here is derived from an EMBL/GenBank/DDBJ whole genome shotgun (WGS) entry which is preliminary data.</text>
</comment>
<dbReference type="EMBL" id="CAJNDS010001057">
    <property type="protein sequence ID" value="CAE7245673.1"/>
    <property type="molecule type" value="Genomic_DNA"/>
</dbReference>
<sequence>MALDLGLTTSPISMDVSSKKAPAFIFANALEHLEWAPVGALRSLRANKSVKQACVPWMRPVAGREGDRILDCLFSMPGVPGDFRLFSLFQWNRRNFLKAYHSNLLREKVYENSRVEHYGSLPSALEAWQQRAGDFSLQFFSSRTLWKRMKFCGVPALEIGMPDLVCQALGVLEWHQVQKKRCEFSDLDPAADQTPQTKGGDLVKTSVLEAFACRVQAQRHRLYRLLTGAIRHRRQARSKFHVSQRTRIRVPNLVADLRCFSAGDRELIQITNEPSFVESSFASAKERMRNSNAIANNVNVTRSQEFDTGEHSGDVGDGCLSQVLEAPEELVELRASGTAVGAVRSEFLEPELPKASEVSLVQERSEGVADPIGLLQQHVAKHLSRSVVTGDITYAFERLACGRFVATVSFGDDELQPCTGFPEARKASAKKSAAGQALAQLFEAANWAWKSNKSNHFQANHRVVERPVERPVEQRPVERSRENKGAMKPDLKMQAAEPKKKHNKQWQGQFFHSWLDARHEELDDHTQNECTVLQSQATLQGGASTTDNPIGKVNEIVAAVLRRPLSKDDVRYTFAERDSVFTSAVAIAVDGLLLEASGEPAMTKRQAKSNAARALLVSKELEAFVAEVSQGASDTARMASSDRVQPQPWSEDVLQKLLRNLLQRNPRKDDIIYAFEESEEGTVCSVRVPILERLPACKGKPAPSRKKAKQYAADELVSCILKT</sequence>
<reference evidence="2" key="1">
    <citation type="submission" date="2021-02" db="EMBL/GenBank/DDBJ databases">
        <authorList>
            <person name="Dougan E. K."/>
            <person name="Rhodes N."/>
            <person name="Thang M."/>
            <person name="Chan C."/>
        </authorList>
    </citation>
    <scope>NUCLEOTIDE SEQUENCE</scope>
</reference>
<dbReference type="Proteomes" id="UP000604046">
    <property type="component" value="Unassembled WGS sequence"/>
</dbReference>
<dbReference type="AlphaFoldDB" id="A0A812LGG9"/>
<protein>
    <submittedName>
        <fullName evidence="2">Uncharacterized protein</fullName>
    </submittedName>
</protein>